<name>A0A9W7DCB3_9STRA</name>
<dbReference type="AlphaFoldDB" id="A0A9W7DCB3"/>
<evidence type="ECO:0000256" key="5">
    <source>
        <dbReference type="SAM" id="MobiDB-lite"/>
    </source>
</evidence>
<evidence type="ECO:0000256" key="3">
    <source>
        <dbReference type="ARBA" id="ARBA00022525"/>
    </source>
</evidence>
<evidence type="ECO:0000313" key="6">
    <source>
        <dbReference type="EMBL" id="GMF64796.1"/>
    </source>
</evidence>
<organism evidence="6 7">
    <name type="scientific">Phytophthora lilii</name>
    <dbReference type="NCBI Taxonomy" id="2077276"/>
    <lineage>
        <taxon>Eukaryota</taxon>
        <taxon>Sar</taxon>
        <taxon>Stramenopiles</taxon>
        <taxon>Oomycota</taxon>
        <taxon>Peronosporomycetes</taxon>
        <taxon>Peronosporales</taxon>
        <taxon>Peronosporaceae</taxon>
        <taxon>Phytophthora</taxon>
    </lineage>
</organism>
<dbReference type="EMBL" id="BSXW01012432">
    <property type="protein sequence ID" value="GMF64796.1"/>
    <property type="molecule type" value="Genomic_DNA"/>
</dbReference>
<protein>
    <submittedName>
        <fullName evidence="6">Unnamed protein product</fullName>
    </submittedName>
</protein>
<gene>
    <name evidence="6" type="ORF">Plil01_001756000</name>
</gene>
<evidence type="ECO:0000256" key="2">
    <source>
        <dbReference type="ARBA" id="ARBA00009520"/>
    </source>
</evidence>
<keyword evidence="7" id="KW-1185">Reference proteome</keyword>
<feature type="compositionally biased region" description="Polar residues" evidence="5">
    <location>
        <begin position="7"/>
        <end position="19"/>
    </location>
</feature>
<proteinExistence type="inferred from homology"/>
<dbReference type="PANTHER" id="PTHR33657">
    <property type="entry name" value="DOMAIN PROTEIN, PUTATIVE (AFU_ORTHOLOGUE AFUA_5G00600)-RELATED"/>
    <property type="match status" value="1"/>
</dbReference>
<dbReference type="Proteomes" id="UP001165083">
    <property type="component" value="Unassembled WGS sequence"/>
</dbReference>
<keyword evidence="4" id="KW-0843">Virulence</keyword>
<evidence type="ECO:0000256" key="1">
    <source>
        <dbReference type="ARBA" id="ARBA00004613"/>
    </source>
</evidence>
<evidence type="ECO:0000313" key="7">
    <source>
        <dbReference type="Proteomes" id="UP001165083"/>
    </source>
</evidence>
<comment type="subcellular location">
    <subcellularLocation>
        <location evidence="1">Secreted</location>
    </subcellularLocation>
</comment>
<dbReference type="PANTHER" id="PTHR33657:SF8">
    <property type="entry name" value="DOMAIN PROTEIN, PUTATIVE (AFU_ORTHOLOGUE AFUA_5G00600)-RELATED"/>
    <property type="match status" value="1"/>
</dbReference>
<dbReference type="InterPro" id="IPR008701">
    <property type="entry name" value="NPP1"/>
</dbReference>
<keyword evidence="3" id="KW-0964">Secreted</keyword>
<evidence type="ECO:0000256" key="4">
    <source>
        <dbReference type="ARBA" id="ARBA00023026"/>
    </source>
</evidence>
<feature type="region of interest" description="Disordered" evidence="5">
    <location>
        <begin position="1"/>
        <end position="23"/>
    </location>
</feature>
<dbReference type="Pfam" id="PF05630">
    <property type="entry name" value="NPP1"/>
    <property type="match status" value="1"/>
</dbReference>
<dbReference type="OrthoDB" id="89086at2759"/>
<reference evidence="6" key="1">
    <citation type="submission" date="2023-04" db="EMBL/GenBank/DDBJ databases">
        <title>Phytophthora lilii NBRC 32176.</title>
        <authorList>
            <person name="Ichikawa N."/>
            <person name="Sato H."/>
            <person name="Tonouchi N."/>
        </authorList>
    </citation>
    <scope>NUCLEOTIDE SEQUENCE</scope>
    <source>
        <strain evidence="6">NBRC 32176</strain>
    </source>
</reference>
<comment type="caution">
    <text evidence="6">The sequence shown here is derived from an EMBL/GenBank/DDBJ whole genome shotgun (WGS) entry which is preliminary data.</text>
</comment>
<sequence length="129" mass="13992">MAAPLGTTVSGRSCTPGTSRRTRRQQALVIVTTGSTLSFWIDNPDVANPTILAITPSAHSGYSKYRPLNADIIDGTSVKVSYESHWPINHALDSTSEGERPKISSCGVNYLRMLAELSTQCCGEMQMCR</sequence>
<dbReference type="GO" id="GO:0005576">
    <property type="term" value="C:extracellular region"/>
    <property type="evidence" value="ECO:0007669"/>
    <property type="project" value="UniProtKB-SubCell"/>
</dbReference>
<comment type="similarity">
    <text evidence="2">Belongs to the Necrosis inducing protein (NPP1) family.</text>
</comment>
<accession>A0A9W7DCB3</accession>